<dbReference type="Pfam" id="PF10502">
    <property type="entry name" value="Peptidase_S26"/>
    <property type="match status" value="1"/>
</dbReference>
<gene>
    <name evidence="3" type="ORF">S06H3_54934</name>
</gene>
<feature type="domain" description="Peptidase S26" evidence="2">
    <location>
        <begin position="7"/>
        <end position="108"/>
    </location>
</feature>
<proteinExistence type="inferred from homology"/>
<reference evidence="3" key="1">
    <citation type="journal article" date="2014" name="Front. Microbiol.">
        <title>High frequency of phylogenetically diverse reductive dehalogenase-homologous genes in deep subseafloor sedimentary metagenomes.</title>
        <authorList>
            <person name="Kawai M."/>
            <person name="Futagami T."/>
            <person name="Toyoda A."/>
            <person name="Takaki Y."/>
            <person name="Nishi S."/>
            <person name="Hori S."/>
            <person name="Arai W."/>
            <person name="Tsubouchi T."/>
            <person name="Morono Y."/>
            <person name="Uchiyama I."/>
            <person name="Ito T."/>
            <person name="Fujiyama A."/>
            <person name="Inagaki F."/>
            <person name="Takami H."/>
        </authorList>
    </citation>
    <scope>NUCLEOTIDE SEQUENCE</scope>
    <source>
        <strain evidence="3">Expedition CK06-06</strain>
    </source>
</reference>
<dbReference type="InterPro" id="IPR036286">
    <property type="entry name" value="LexA/Signal_pep-like_sf"/>
</dbReference>
<dbReference type="CDD" id="cd06530">
    <property type="entry name" value="S26_SPase_I"/>
    <property type="match status" value="1"/>
</dbReference>
<dbReference type="InterPro" id="IPR019533">
    <property type="entry name" value="Peptidase_S26"/>
</dbReference>
<comment type="caution">
    <text evidence="3">The sequence shown here is derived from an EMBL/GenBank/DDBJ whole genome shotgun (WGS) entry which is preliminary data.</text>
</comment>
<dbReference type="EMBL" id="BARV01035181">
    <property type="protein sequence ID" value="GAI54660.1"/>
    <property type="molecule type" value="Genomic_DNA"/>
</dbReference>
<dbReference type="GO" id="GO:0006465">
    <property type="term" value="P:signal peptide processing"/>
    <property type="evidence" value="ECO:0007669"/>
    <property type="project" value="InterPro"/>
</dbReference>
<feature type="non-terminal residue" evidence="3">
    <location>
        <position position="111"/>
    </location>
</feature>
<protein>
    <recommendedName>
        <fullName evidence="2">Peptidase S26 domain-containing protein</fullName>
    </recommendedName>
</protein>
<comment type="similarity">
    <text evidence="1">Belongs to the peptidase S26 family.</text>
</comment>
<dbReference type="InterPro" id="IPR000223">
    <property type="entry name" value="Pept_S26A_signal_pept_1"/>
</dbReference>
<accession>X1QUS8</accession>
<evidence type="ECO:0000313" key="3">
    <source>
        <dbReference type="EMBL" id="GAI54660.1"/>
    </source>
</evidence>
<name>X1QUS8_9ZZZZ</name>
<sequence length="111" mass="12525">MKIAREIGITILIAVAIFVTIKATVQGYRVQYSCMLPNIEDGEWIMVNKASYFFSDPERGEVIVFKPPEEVGSQYPFIKRVIVLPGDTVEIKNGTVFINGIPINEPYIFPE</sequence>
<dbReference type="PANTHER" id="PTHR43390">
    <property type="entry name" value="SIGNAL PEPTIDASE I"/>
    <property type="match status" value="1"/>
</dbReference>
<dbReference type="GO" id="GO:0016020">
    <property type="term" value="C:membrane"/>
    <property type="evidence" value="ECO:0007669"/>
    <property type="project" value="InterPro"/>
</dbReference>
<dbReference type="NCBIfam" id="TIGR02227">
    <property type="entry name" value="sigpep_I_bact"/>
    <property type="match status" value="1"/>
</dbReference>
<evidence type="ECO:0000259" key="2">
    <source>
        <dbReference type="Pfam" id="PF10502"/>
    </source>
</evidence>
<dbReference type="GO" id="GO:0004252">
    <property type="term" value="F:serine-type endopeptidase activity"/>
    <property type="evidence" value="ECO:0007669"/>
    <property type="project" value="InterPro"/>
</dbReference>
<dbReference type="SUPFAM" id="SSF51306">
    <property type="entry name" value="LexA/Signal peptidase"/>
    <property type="match status" value="1"/>
</dbReference>
<dbReference type="Gene3D" id="2.10.109.10">
    <property type="entry name" value="Umud Fragment, subunit A"/>
    <property type="match status" value="1"/>
</dbReference>
<organism evidence="3">
    <name type="scientific">marine sediment metagenome</name>
    <dbReference type="NCBI Taxonomy" id="412755"/>
    <lineage>
        <taxon>unclassified sequences</taxon>
        <taxon>metagenomes</taxon>
        <taxon>ecological metagenomes</taxon>
    </lineage>
</organism>
<evidence type="ECO:0000256" key="1">
    <source>
        <dbReference type="ARBA" id="ARBA00009370"/>
    </source>
</evidence>
<dbReference type="PANTHER" id="PTHR43390:SF1">
    <property type="entry name" value="CHLOROPLAST PROCESSING PEPTIDASE"/>
    <property type="match status" value="1"/>
</dbReference>
<dbReference type="AlphaFoldDB" id="X1QUS8"/>